<name>A0A150JKM4_9EURY</name>
<proteinExistence type="predicted"/>
<keyword evidence="1" id="KW-0472">Membrane</keyword>
<protein>
    <submittedName>
        <fullName evidence="2">Uncharacterized protein</fullName>
    </submittedName>
</protein>
<dbReference type="EMBL" id="LNJE01000010">
    <property type="protein sequence ID" value="KYC57711.1"/>
    <property type="molecule type" value="Genomic_DNA"/>
</dbReference>
<accession>A0A150JKM4</accession>
<keyword evidence="1" id="KW-1133">Transmembrane helix</keyword>
<reference evidence="2" key="1">
    <citation type="journal article" date="2016" name="ISME J.">
        <title>Chasing the elusive Euryarchaeota class WSA2: genomes reveal a uniquely fastidious methyl-reducing methanogen.</title>
        <authorList>
            <person name="Nobu M.K."/>
            <person name="Narihiro T."/>
            <person name="Kuroda K."/>
            <person name="Mei R."/>
            <person name="Liu W.T."/>
        </authorList>
    </citation>
    <scope>NUCLEOTIDE SEQUENCE [LARGE SCALE GENOMIC DNA]</scope>
    <source>
        <strain evidence="2">ADurb1213_Bin02801</strain>
    </source>
</reference>
<gene>
    <name evidence="2" type="ORF">APG09_00956</name>
</gene>
<feature type="transmembrane region" description="Helical" evidence="1">
    <location>
        <begin position="6"/>
        <end position="23"/>
    </location>
</feature>
<sequence>MNVTKTTVLILFLNSLIILGLILRNEVNEYSYQKDILKSYNETAIFDTIYLKVKGKSQKVAFFISWEKGKEFTVEEPLFSKTVILKNDFRIYYEFDTFQNLTKEEIDEVNKQLTHEFLEPYVDELLLQKWAIELSFKDQITNQGKTPIIIPFKQ</sequence>
<dbReference type="AlphaFoldDB" id="A0A150JKM4"/>
<keyword evidence="1" id="KW-0812">Transmembrane</keyword>
<organism evidence="2">
    <name type="scientific">Candidatus Methanofastidiosum methylothiophilum</name>
    <dbReference type="NCBI Taxonomy" id="1705564"/>
    <lineage>
        <taxon>Archaea</taxon>
        <taxon>Methanobacteriati</taxon>
        <taxon>Methanobacteriota</taxon>
        <taxon>Stenosarchaea group</taxon>
        <taxon>Candidatus Methanofastidiosia</taxon>
        <taxon>Candidatus Methanofastidiosales</taxon>
        <taxon>Candidatus Methanofastidiosaceae</taxon>
        <taxon>Candidatus Methanofastidiosum</taxon>
    </lineage>
</organism>
<evidence type="ECO:0000313" key="2">
    <source>
        <dbReference type="EMBL" id="KYC57711.1"/>
    </source>
</evidence>
<evidence type="ECO:0000256" key="1">
    <source>
        <dbReference type="SAM" id="Phobius"/>
    </source>
</evidence>
<comment type="caution">
    <text evidence="2">The sequence shown here is derived from an EMBL/GenBank/DDBJ whole genome shotgun (WGS) entry which is preliminary data.</text>
</comment>